<protein>
    <submittedName>
        <fullName evidence="1">Uncharacterized protein</fullName>
    </submittedName>
</protein>
<accession>R3HZB8</accession>
<evidence type="ECO:0000313" key="2">
    <source>
        <dbReference type="Proteomes" id="UP000013638"/>
    </source>
</evidence>
<reference evidence="1 2" key="1">
    <citation type="submission" date="2013-02" db="EMBL/GenBank/DDBJ databases">
        <title>The Genome Sequence of Enterococcus faecalis ATCC_6055.</title>
        <authorList>
            <consortium name="The Broad Institute Genome Sequencing Platform"/>
            <consortium name="The Broad Institute Genome Sequencing Center for Infectious Disease"/>
            <person name="Earl A.M."/>
            <person name="Gilmore M.S."/>
            <person name="Lebreton F."/>
            <person name="Walker B."/>
            <person name="Young S.K."/>
            <person name="Zeng Q."/>
            <person name="Gargeya S."/>
            <person name="Fitzgerald M."/>
            <person name="Haas B."/>
            <person name="Abouelleil A."/>
            <person name="Alvarado L."/>
            <person name="Arachchi H.M."/>
            <person name="Berlin A.M."/>
            <person name="Chapman S.B."/>
            <person name="Dewar J."/>
            <person name="Goldberg J."/>
            <person name="Griggs A."/>
            <person name="Gujja S."/>
            <person name="Hansen M."/>
            <person name="Howarth C."/>
            <person name="Imamovic A."/>
            <person name="Larimer J."/>
            <person name="McCowan C."/>
            <person name="Murphy C."/>
            <person name="Neiman D."/>
            <person name="Pearson M."/>
            <person name="Priest M."/>
            <person name="Roberts A."/>
            <person name="Saif S."/>
            <person name="Shea T."/>
            <person name="Sisk P."/>
            <person name="Sykes S."/>
            <person name="Wortman J."/>
            <person name="Nusbaum C."/>
            <person name="Birren B."/>
        </authorList>
    </citation>
    <scope>NUCLEOTIDE SEQUENCE [LARGE SCALE GENOMIC DNA]</scope>
    <source>
        <strain evidence="1 2">ATCC 6055</strain>
    </source>
</reference>
<comment type="caution">
    <text evidence="1">The sequence shown here is derived from an EMBL/GenBank/DDBJ whole genome shotgun (WGS) entry which is preliminary data.</text>
</comment>
<dbReference type="PATRIC" id="fig|1169311.3.peg.2424"/>
<name>R3HZB8_ENTFL</name>
<dbReference type="Proteomes" id="UP000013638">
    <property type="component" value="Unassembled WGS sequence"/>
</dbReference>
<proteinExistence type="predicted"/>
<dbReference type="HOGENOM" id="CLU_195890_0_0_9"/>
<dbReference type="EMBL" id="ASDZ01000029">
    <property type="protein sequence ID" value="EOK10932.1"/>
    <property type="molecule type" value="Genomic_DNA"/>
</dbReference>
<dbReference type="AlphaFoldDB" id="R3HZB8"/>
<dbReference type="RefSeq" id="WP_010829010.1">
    <property type="nucleotide sequence ID" value="NZ_KB944865.1"/>
</dbReference>
<evidence type="ECO:0000313" key="1">
    <source>
        <dbReference type="EMBL" id="EOK10932.1"/>
    </source>
</evidence>
<gene>
    <name evidence="1" type="ORF">WOU_02459</name>
</gene>
<organism evidence="1 2">
    <name type="scientific">Enterococcus faecalis ATCC 6055</name>
    <dbReference type="NCBI Taxonomy" id="1169311"/>
    <lineage>
        <taxon>Bacteria</taxon>
        <taxon>Bacillati</taxon>
        <taxon>Bacillota</taxon>
        <taxon>Bacilli</taxon>
        <taxon>Lactobacillales</taxon>
        <taxon>Enterococcaceae</taxon>
        <taxon>Enterococcus</taxon>
    </lineage>
</organism>
<sequence length="67" mass="8270">MAKKKTEEQVLTEKILTKKNKTFPEWKKETLEKIQFDFFRGQDTELEEYVMKREMRQLIMKESKKLL</sequence>